<name>A0ABR2P664_9ROSI</name>
<dbReference type="Proteomes" id="UP001396334">
    <property type="component" value="Unassembled WGS sequence"/>
</dbReference>
<dbReference type="EMBL" id="JBBPBN010000079">
    <property type="protein sequence ID" value="KAK8983920.1"/>
    <property type="molecule type" value="Genomic_DNA"/>
</dbReference>
<comment type="caution">
    <text evidence="2">The sequence shown here is derived from an EMBL/GenBank/DDBJ whole genome shotgun (WGS) entry which is preliminary data.</text>
</comment>
<reference evidence="2 3" key="1">
    <citation type="journal article" date="2024" name="G3 (Bethesda)">
        <title>Genome assembly of Hibiscus sabdariffa L. provides insights into metabolisms of medicinal natural products.</title>
        <authorList>
            <person name="Kim T."/>
        </authorList>
    </citation>
    <scope>NUCLEOTIDE SEQUENCE [LARGE SCALE GENOMIC DNA]</scope>
    <source>
        <strain evidence="2">TK-2024</strain>
        <tissue evidence="2">Old leaves</tissue>
    </source>
</reference>
<sequence>MRGQNRQTLHNKATWRWRGRAHALFIKTMAKLAGAHFYPACMTGAKLACCMHASLTGNIAGVACMPASRVNCRRRPPRGGLVVPTAGSEGRTGPPRGGEVDPTCKVGKPSQLPPTARAAQASFRPHQATSRWRGATVTVENGLVSKKKFSQPYTANFFPKLAYRANFA</sequence>
<protein>
    <submittedName>
        <fullName evidence="2">Uncharacterized protein</fullName>
    </submittedName>
</protein>
<accession>A0ABR2P664</accession>
<keyword evidence="3" id="KW-1185">Reference proteome</keyword>
<evidence type="ECO:0000256" key="1">
    <source>
        <dbReference type="SAM" id="MobiDB-lite"/>
    </source>
</evidence>
<evidence type="ECO:0000313" key="2">
    <source>
        <dbReference type="EMBL" id="KAK8983920.1"/>
    </source>
</evidence>
<feature type="region of interest" description="Disordered" evidence="1">
    <location>
        <begin position="79"/>
        <end position="103"/>
    </location>
</feature>
<gene>
    <name evidence="2" type="ORF">V6N11_009702</name>
</gene>
<proteinExistence type="predicted"/>
<evidence type="ECO:0000313" key="3">
    <source>
        <dbReference type="Proteomes" id="UP001396334"/>
    </source>
</evidence>
<organism evidence="2 3">
    <name type="scientific">Hibiscus sabdariffa</name>
    <name type="common">roselle</name>
    <dbReference type="NCBI Taxonomy" id="183260"/>
    <lineage>
        <taxon>Eukaryota</taxon>
        <taxon>Viridiplantae</taxon>
        <taxon>Streptophyta</taxon>
        <taxon>Embryophyta</taxon>
        <taxon>Tracheophyta</taxon>
        <taxon>Spermatophyta</taxon>
        <taxon>Magnoliopsida</taxon>
        <taxon>eudicotyledons</taxon>
        <taxon>Gunneridae</taxon>
        <taxon>Pentapetalae</taxon>
        <taxon>rosids</taxon>
        <taxon>malvids</taxon>
        <taxon>Malvales</taxon>
        <taxon>Malvaceae</taxon>
        <taxon>Malvoideae</taxon>
        <taxon>Hibiscus</taxon>
    </lineage>
</organism>